<feature type="signal peptide" evidence="1">
    <location>
        <begin position="1"/>
        <end position="29"/>
    </location>
</feature>
<keyword evidence="1" id="KW-0732">Signal</keyword>
<dbReference type="EMBL" id="SEWY01000003">
    <property type="protein sequence ID" value="TBH72990.1"/>
    <property type="molecule type" value="Genomic_DNA"/>
</dbReference>
<comment type="caution">
    <text evidence="2">The sequence shown here is derived from an EMBL/GenBank/DDBJ whole genome shotgun (WGS) entry which is preliminary data.</text>
</comment>
<sequence length="76" mass="8849">MNPTNAKNRLFLAVGLVGTLCLLSACWSARCPYQTCRVKVEHRHGVGYFRPNVAFSWMWTPRYKHIRADQSKKKPR</sequence>
<protein>
    <recommendedName>
        <fullName evidence="4">Secreted protein</fullName>
    </recommendedName>
</protein>
<feature type="chain" id="PRO_5021026632" description="Secreted protein" evidence="1">
    <location>
        <begin position="30"/>
        <end position="76"/>
    </location>
</feature>
<dbReference type="OrthoDB" id="963563at2"/>
<gene>
    <name evidence="2" type="ORF">EWU20_06345</name>
</gene>
<dbReference type="PROSITE" id="PS51257">
    <property type="entry name" value="PROKAR_LIPOPROTEIN"/>
    <property type="match status" value="1"/>
</dbReference>
<dbReference type="RefSeq" id="WP_130923154.1">
    <property type="nucleotide sequence ID" value="NZ_CP049835.1"/>
</dbReference>
<accession>A0A4Q9BA70</accession>
<evidence type="ECO:0008006" key="4">
    <source>
        <dbReference type="Google" id="ProtNLM"/>
    </source>
</evidence>
<proteinExistence type="predicted"/>
<dbReference type="Proteomes" id="UP000293583">
    <property type="component" value="Unassembled WGS sequence"/>
</dbReference>
<name>A0A4Q9BA70_9BACT</name>
<keyword evidence="3" id="KW-1185">Reference proteome</keyword>
<evidence type="ECO:0000313" key="2">
    <source>
        <dbReference type="EMBL" id="TBH72990.1"/>
    </source>
</evidence>
<evidence type="ECO:0000313" key="3">
    <source>
        <dbReference type="Proteomes" id="UP000293583"/>
    </source>
</evidence>
<dbReference type="AlphaFoldDB" id="A0A4Q9BA70"/>
<organism evidence="2 3">
    <name type="scientific">Aquirufa antheringensis</name>
    <dbReference type="NCBI Taxonomy" id="2516559"/>
    <lineage>
        <taxon>Bacteria</taxon>
        <taxon>Pseudomonadati</taxon>
        <taxon>Bacteroidota</taxon>
        <taxon>Cytophagia</taxon>
        <taxon>Cytophagales</taxon>
        <taxon>Flectobacillaceae</taxon>
        <taxon>Aquirufa</taxon>
    </lineage>
</organism>
<evidence type="ECO:0000256" key="1">
    <source>
        <dbReference type="SAM" id="SignalP"/>
    </source>
</evidence>
<reference evidence="2 3" key="1">
    <citation type="submission" date="2019-02" db="EMBL/GenBank/DDBJ databases">
        <title>Genome of a new Bacteroidetes strain.</title>
        <authorList>
            <person name="Pitt A."/>
        </authorList>
    </citation>
    <scope>NUCLEOTIDE SEQUENCE [LARGE SCALE GENOMIC DNA]</scope>
    <source>
        <strain evidence="2 3">103A-SOEBACH</strain>
    </source>
</reference>